<evidence type="ECO:0000256" key="4">
    <source>
        <dbReference type="ARBA" id="ARBA00023163"/>
    </source>
</evidence>
<protein>
    <submittedName>
        <fullName evidence="6">Transcriptional regulator</fullName>
    </submittedName>
</protein>
<dbReference type="GO" id="GO:0030246">
    <property type="term" value="F:carbohydrate binding"/>
    <property type="evidence" value="ECO:0007669"/>
    <property type="project" value="InterPro"/>
</dbReference>
<comment type="similarity">
    <text evidence="1">Belongs to the SorC transcriptional regulatory family.</text>
</comment>
<name>A0A2P9HBP1_9HYPH</name>
<evidence type="ECO:0000256" key="2">
    <source>
        <dbReference type="ARBA" id="ARBA00023015"/>
    </source>
</evidence>
<dbReference type="PANTHER" id="PTHR34294:SF1">
    <property type="entry name" value="TRANSCRIPTIONAL REGULATOR LSRR"/>
    <property type="match status" value="1"/>
</dbReference>
<evidence type="ECO:0000313" key="6">
    <source>
        <dbReference type="EMBL" id="SPL61523.1"/>
    </source>
</evidence>
<dbReference type="AlphaFoldDB" id="A0A2P9HBP1"/>
<feature type="domain" description="Sugar-binding" evidence="5">
    <location>
        <begin position="3"/>
        <end position="118"/>
    </location>
</feature>
<dbReference type="EMBL" id="OOFM01000001">
    <property type="protein sequence ID" value="SPL61523.1"/>
    <property type="molecule type" value="Genomic_DNA"/>
</dbReference>
<dbReference type="GO" id="GO:0003677">
    <property type="term" value="F:DNA binding"/>
    <property type="evidence" value="ECO:0007669"/>
    <property type="project" value="UniProtKB-KW"/>
</dbReference>
<accession>A0A2P9HBP1</accession>
<keyword evidence="3" id="KW-0238">DNA-binding</keyword>
<evidence type="ECO:0000256" key="3">
    <source>
        <dbReference type="ARBA" id="ARBA00023125"/>
    </source>
</evidence>
<dbReference type="SUPFAM" id="SSF100950">
    <property type="entry name" value="NagB/RpiA/CoA transferase-like"/>
    <property type="match status" value="1"/>
</dbReference>
<dbReference type="Pfam" id="PF04198">
    <property type="entry name" value="Sugar-bind"/>
    <property type="match status" value="1"/>
</dbReference>
<keyword evidence="2" id="KW-0805">Transcription regulation</keyword>
<dbReference type="InterPro" id="IPR037171">
    <property type="entry name" value="NagB/RpiA_transferase-like"/>
</dbReference>
<reference evidence="7" key="1">
    <citation type="submission" date="2017-12" db="EMBL/GenBank/DDBJ databases">
        <authorList>
            <person name="Diaz M."/>
        </authorList>
    </citation>
    <scope>NUCLEOTIDE SEQUENCE [LARGE SCALE GENOMIC DNA]</scope>
    <source>
        <strain evidence="7">FI11154</strain>
    </source>
</reference>
<evidence type="ECO:0000313" key="7">
    <source>
        <dbReference type="Proteomes" id="UP000246073"/>
    </source>
</evidence>
<dbReference type="Gene3D" id="3.40.50.1360">
    <property type="match status" value="1"/>
</dbReference>
<dbReference type="PANTHER" id="PTHR34294">
    <property type="entry name" value="TRANSCRIPTIONAL REGULATOR-RELATED"/>
    <property type="match status" value="1"/>
</dbReference>
<dbReference type="InterPro" id="IPR007324">
    <property type="entry name" value="Sugar-bd_dom_put"/>
</dbReference>
<proteinExistence type="inferred from homology"/>
<sequence length="122" mass="13054">MARALEIARTASVCFISAGELTEDSLLRRQNMLSKSELESLRAAGAIGDTNGIFYDKDGQQVEHEMNQRTIALSFAELKKVQVVLLIAGQEKALAAKALLKSGIVNGLIIDGDAAVALNQLL</sequence>
<keyword evidence="4" id="KW-0804">Transcription</keyword>
<dbReference type="Proteomes" id="UP000246073">
    <property type="component" value="Unassembled WGS sequence"/>
</dbReference>
<dbReference type="InterPro" id="IPR051054">
    <property type="entry name" value="SorC_transcr_regulators"/>
</dbReference>
<organism evidence="6 7">
    <name type="scientific">Ochrobactrum soli</name>
    <dbReference type="NCBI Taxonomy" id="2448455"/>
    <lineage>
        <taxon>Bacteria</taxon>
        <taxon>Pseudomonadati</taxon>
        <taxon>Pseudomonadota</taxon>
        <taxon>Alphaproteobacteria</taxon>
        <taxon>Hyphomicrobiales</taxon>
        <taxon>Brucellaceae</taxon>
        <taxon>Brucella/Ochrobactrum group</taxon>
        <taxon>Ochrobactrum</taxon>
    </lineage>
</organism>
<gene>
    <name evidence="6" type="ORF">OHAE_4315</name>
</gene>
<evidence type="ECO:0000259" key="5">
    <source>
        <dbReference type="Pfam" id="PF04198"/>
    </source>
</evidence>
<evidence type="ECO:0000256" key="1">
    <source>
        <dbReference type="ARBA" id="ARBA00010466"/>
    </source>
</evidence>